<evidence type="ECO:0000313" key="2">
    <source>
        <dbReference type="Proteomes" id="UP000198440"/>
    </source>
</evidence>
<dbReference type="OrthoDB" id="9845000at2"/>
<evidence type="ECO:0000313" key="1">
    <source>
        <dbReference type="EMBL" id="SNS68265.1"/>
    </source>
</evidence>
<proteinExistence type="predicted"/>
<sequence>MAGGVRIYRFDGPPPVTPDDPCLDDGPYLTGLVPENPSLPFGPTDEIRAVFDRHVPDIRWNARGTGFARRGKFQMQVVMPSGDSGFISLGLDDYSTAAALLRLIEAERPDWYTSWFDGKWLRDTPAPKV</sequence>
<accession>A0A239GHA0</accession>
<protein>
    <submittedName>
        <fullName evidence="1">Uncharacterized protein</fullName>
    </submittedName>
</protein>
<dbReference type="AlphaFoldDB" id="A0A239GHA0"/>
<name>A0A239GHA0_9RHOB</name>
<dbReference type="Proteomes" id="UP000198440">
    <property type="component" value="Unassembled WGS sequence"/>
</dbReference>
<organism evidence="1 2">
    <name type="scientific">Antarctobacter heliothermus</name>
    <dbReference type="NCBI Taxonomy" id="74033"/>
    <lineage>
        <taxon>Bacteria</taxon>
        <taxon>Pseudomonadati</taxon>
        <taxon>Pseudomonadota</taxon>
        <taxon>Alphaproteobacteria</taxon>
        <taxon>Rhodobacterales</taxon>
        <taxon>Roseobacteraceae</taxon>
        <taxon>Antarctobacter</taxon>
    </lineage>
</organism>
<gene>
    <name evidence="1" type="ORF">SAMN04488078_102638</name>
</gene>
<dbReference type="EMBL" id="FZON01000026">
    <property type="protein sequence ID" value="SNS68265.1"/>
    <property type="molecule type" value="Genomic_DNA"/>
</dbReference>
<reference evidence="1 2" key="1">
    <citation type="submission" date="2017-06" db="EMBL/GenBank/DDBJ databases">
        <authorList>
            <person name="Kim H.J."/>
            <person name="Triplett B.A."/>
        </authorList>
    </citation>
    <scope>NUCLEOTIDE SEQUENCE [LARGE SCALE GENOMIC DNA]</scope>
    <source>
        <strain evidence="1 2">DSM 11445</strain>
    </source>
</reference>
<dbReference type="RefSeq" id="WP_089278499.1">
    <property type="nucleotide sequence ID" value="NZ_FZON01000026.1"/>
</dbReference>